<dbReference type="InterPro" id="IPR000210">
    <property type="entry name" value="BTB/POZ_dom"/>
</dbReference>
<dbReference type="Proteomes" id="UP000499080">
    <property type="component" value="Unassembled WGS sequence"/>
</dbReference>
<dbReference type="InterPro" id="IPR011333">
    <property type="entry name" value="SKP1/BTB/POZ_sf"/>
</dbReference>
<dbReference type="Pfam" id="PF07707">
    <property type="entry name" value="BACK"/>
    <property type="match status" value="1"/>
</dbReference>
<dbReference type="SUPFAM" id="SSF54695">
    <property type="entry name" value="POZ domain"/>
    <property type="match status" value="1"/>
</dbReference>
<reference evidence="4 5" key="1">
    <citation type="journal article" date="2019" name="Sci. Rep.">
        <title>Orb-weaving spider Araneus ventricosus genome elucidates the spidroin gene catalogue.</title>
        <authorList>
            <person name="Kono N."/>
            <person name="Nakamura H."/>
            <person name="Ohtoshi R."/>
            <person name="Moran D.A.P."/>
            <person name="Shinohara A."/>
            <person name="Yoshida Y."/>
            <person name="Fujiwara M."/>
            <person name="Mori M."/>
            <person name="Tomita M."/>
            <person name="Arakawa K."/>
        </authorList>
    </citation>
    <scope>NUCLEOTIDE SEQUENCE [LARGE SCALE GENOMIC DNA]</scope>
</reference>
<dbReference type="AlphaFoldDB" id="A0A4Y2B8Z2"/>
<keyword evidence="2" id="KW-0677">Repeat</keyword>
<name>A0A4Y2B8Z2_ARAVE</name>
<dbReference type="SMART" id="SM00225">
    <property type="entry name" value="BTB"/>
    <property type="match status" value="1"/>
</dbReference>
<feature type="domain" description="BTB" evidence="3">
    <location>
        <begin position="46"/>
        <end position="109"/>
    </location>
</feature>
<accession>A0A4Y2B8Z2</accession>
<dbReference type="OrthoDB" id="6426260at2759"/>
<evidence type="ECO:0000256" key="2">
    <source>
        <dbReference type="ARBA" id="ARBA00022737"/>
    </source>
</evidence>
<sequence length="274" mass="31613">MGTKPSKEKHVSIKRIKAQTHSNGYSEESLSNNRSEWHSYTDKLLTDFVIKVGDYIFHVQKDLIAYHSVVLREFLSKNATNMITVINVEPEVMKIILHFMYTTHLKVNCQNMVEVYRAAESLRIKEIIAKCIQIMRSNDPSALIYRYTASWILGVDCARYDSLLMILRNLDGCAAEKEFMNLHVEQICEIFTAAGLEWTNAQIESFYNLFLVGLKWIDFNQTERLQYAISVMGSVPFRRMSNQELHQCFNPPFAKYVAILPGIKAIIHAAISYK</sequence>
<comment type="caution">
    <text evidence="4">The sequence shown here is derived from an EMBL/GenBank/DDBJ whole genome shotgun (WGS) entry which is preliminary data.</text>
</comment>
<dbReference type="Pfam" id="PF00651">
    <property type="entry name" value="BTB"/>
    <property type="match status" value="1"/>
</dbReference>
<evidence type="ECO:0000256" key="1">
    <source>
        <dbReference type="ARBA" id="ARBA00022441"/>
    </source>
</evidence>
<organism evidence="4 5">
    <name type="scientific">Araneus ventricosus</name>
    <name type="common">Orbweaver spider</name>
    <name type="synonym">Epeira ventricosa</name>
    <dbReference type="NCBI Taxonomy" id="182803"/>
    <lineage>
        <taxon>Eukaryota</taxon>
        <taxon>Metazoa</taxon>
        <taxon>Ecdysozoa</taxon>
        <taxon>Arthropoda</taxon>
        <taxon>Chelicerata</taxon>
        <taxon>Arachnida</taxon>
        <taxon>Araneae</taxon>
        <taxon>Araneomorphae</taxon>
        <taxon>Entelegynae</taxon>
        <taxon>Araneoidea</taxon>
        <taxon>Araneidae</taxon>
        <taxon>Araneus</taxon>
    </lineage>
</organism>
<dbReference type="InterPro" id="IPR011705">
    <property type="entry name" value="BACK"/>
</dbReference>
<evidence type="ECO:0000313" key="5">
    <source>
        <dbReference type="Proteomes" id="UP000499080"/>
    </source>
</evidence>
<evidence type="ECO:0000313" key="4">
    <source>
        <dbReference type="EMBL" id="GBL87795.1"/>
    </source>
</evidence>
<keyword evidence="1" id="KW-0880">Kelch repeat</keyword>
<evidence type="ECO:0000259" key="3">
    <source>
        <dbReference type="PROSITE" id="PS50097"/>
    </source>
</evidence>
<dbReference type="PROSITE" id="PS50097">
    <property type="entry name" value="BTB"/>
    <property type="match status" value="1"/>
</dbReference>
<dbReference type="EMBL" id="BGPR01000055">
    <property type="protein sequence ID" value="GBL87795.1"/>
    <property type="molecule type" value="Genomic_DNA"/>
</dbReference>
<protein>
    <recommendedName>
        <fullName evidence="3">BTB domain-containing protein</fullName>
    </recommendedName>
</protein>
<dbReference type="Gene3D" id="1.25.40.420">
    <property type="match status" value="1"/>
</dbReference>
<keyword evidence="5" id="KW-1185">Reference proteome</keyword>
<proteinExistence type="predicted"/>
<dbReference type="PANTHER" id="PTHR45632">
    <property type="entry name" value="LD33804P"/>
    <property type="match status" value="1"/>
</dbReference>
<dbReference type="Gene3D" id="3.30.710.10">
    <property type="entry name" value="Potassium Channel Kv1.1, Chain A"/>
    <property type="match status" value="1"/>
</dbReference>
<dbReference type="CDD" id="cd18186">
    <property type="entry name" value="BTB_POZ_ZBTB_KLHL-like"/>
    <property type="match status" value="1"/>
</dbReference>
<gene>
    <name evidence="4" type="ORF">AVEN_81388_1</name>
</gene>
<dbReference type="PANTHER" id="PTHR45632:SF3">
    <property type="entry name" value="KELCH-LIKE PROTEIN 32"/>
    <property type="match status" value="1"/>
</dbReference>